<dbReference type="PANTHER" id="PTHR45846:SF1">
    <property type="entry name" value="TRNA-DIHYDROURIDINE(47) SYNTHASE [NAD(P)(+)]-LIKE"/>
    <property type="match status" value="1"/>
</dbReference>
<sequence length="328" mass="36473">MAVIHPLLIGDVQLKNNLVLAPMAGVSDLPFRLLCARMGAGLVCMEMVSAKAILYKNKNTKALMQMEKEEKPVSLQLFGSDPDILADITARVSELDYDFIDFNMGCPMPKIVNNGEGSALMKEPKLVEEILTKMVKASKRPVTVKIRKGFNDEQVNAVEIAKIAQSCGVSAVAVHGRTREQYYSGKADWEIIRQVKEALTIPVLGNGDLCVGDDLKRMQEVTGCDGYLIGRAARGNPWIFRHLLSWAQTGTMPPKPTGEEVVEMILEHAKLQIQVKGEFTAIRELRKHAAWYTSGYPNSAQLRARVNEVETFEELKALFGELSMMHIR</sequence>
<comment type="cofactor">
    <cofactor evidence="1 12 14">
        <name>FMN</name>
        <dbReference type="ChEBI" id="CHEBI:58210"/>
    </cofactor>
</comment>
<evidence type="ECO:0000256" key="7">
    <source>
        <dbReference type="ARBA" id="ARBA00022857"/>
    </source>
</evidence>
<feature type="binding site" evidence="14">
    <location>
        <position position="76"/>
    </location>
    <ligand>
        <name>FMN</name>
        <dbReference type="ChEBI" id="CHEBI:58210"/>
    </ligand>
</feature>
<reference evidence="16 17" key="1">
    <citation type="submission" date="2016-10" db="EMBL/GenBank/DDBJ databases">
        <authorList>
            <person name="de Groot N.N."/>
        </authorList>
    </citation>
    <scope>NUCLEOTIDE SEQUENCE [LARGE SCALE GENOMIC DNA]</scope>
    <source>
        <strain evidence="16 17">DSM 3217</strain>
    </source>
</reference>
<evidence type="ECO:0000256" key="10">
    <source>
        <dbReference type="ARBA" id="ARBA00048205"/>
    </source>
</evidence>
<protein>
    <recommendedName>
        <fullName evidence="12">tRNA-dihydrouridine synthase</fullName>
        <ecNumber evidence="12">1.3.1.-</ecNumber>
    </recommendedName>
</protein>
<evidence type="ECO:0000256" key="5">
    <source>
        <dbReference type="ARBA" id="ARBA00022643"/>
    </source>
</evidence>
<dbReference type="Gene3D" id="1.10.1200.80">
    <property type="entry name" value="Putative flavin oxidoreducatase, domain 2"/>
    <property type="match status" value="1"/>
</dbReference>
<feature type="domain" description="DUS-like FMN-binding" evidence="15">
    <location>
        <begin position="20"/>
        <end position="316"/>
    </location>
</feature>
<dbReference type="InterPro" id="IPR001269">
    <property type="entry name" value="DUS_fam"/>
</dbReference>
<dbReference type="PANTHER" id="PTHR45846">
    <property type="entry name" value="TRNA-DIHYDROURIDINE(47) SYNTHASE [NAD(P)(+)]-LIKE"/>
    <property type="match status" value="1"/>
</dbReference>
<name>A0A1G6A0A8_EUBOX</name>
<proteinExistence type="inferred from homology"/>
<evidence type="ECO:0000256" key="14">
    <source>
        <dbReference type="PIRSR" id="PIRSR006621-2"/>
    </source>
</evidence>
<keyword evidence="6 12" id="KW-0819">tRNA processing</keyword>
<evidence type="ECO:0000259" key="15">
    <source>
        <dbReference type="Pfam" id="PF01207"/>
    </source>
</evidence>
<dbReference type="PROSITE" id="PS01136">
    <property type="entry name" value="UPF0034"/>
    <property type="match status" value="1"/>
</dbReference>
<dbReference type="InterPro" id="IPR004652">
    <property type="entry name" value="DusB-like"/>
</dbReference>
<dbReference type="EMBL" id="FMXR01000004">
    <property type="protein sequence ID" value="SDB01825.1"/>
    <property type="molecule type" value="Genomic_DNA"/>
</dbReference>
<dbReference type="Gene3D" id="3.20.20.70">
    <property type="entry name" value="Aldolase class I"/>
    <property type="match status" value="1"/>
</dbReference>
<keyword evidence="8" id="KW-0694">RNA-binding</keyword>
<evidence type="ECO:0000313" key="16">
    <source>
        <dbReference type="EMBL" id="SDB01825.1"/>
    </source>
</evidence>
<organism evidence="16 17">
    <name type="scientific">Eubacterium oxidoreducens</name>
    <dbReference type="NCBI Taxonomy" id="1732"/>
    <lineage>
        <taxon>Bacteria</taxon>
        <taxon>Bacillati</taxon>
        <taxon>Bacillota</taxon>
        <taxon>Clostridia</taxon>
        <taxon>Eubacteriales</taxon>
        <taxon>Eubacteriaceae</taxon>
        <taxon>Eubacterium</taxon>
    </lineage>
</organism>
<dbReference type="AlphaFoldDB" id="A0A1G6A0A8"/>
<comment type="catalytic activity">
    <reaction evidence="11">
        <text>a 5,6-dihydrouridine in tRNA + NAD(+) = a uridine in tRNA + NADH + H(+)</text>
        <dbReference type="Rhea" id="RHEA:54452"/>
        <dbReference type="Rhea" id="RHEA-COMP:13339"/>
        <dbReference type="Rhea" id="RHEA-COMP:13887"/>
        <dbReference type="ChEBI" id="CHEBI:15378"/>
        <dbReference type="ChEBI" id="CHEBI:57540"/>
        <dbReference type="ChEBI" id="CHEBI:57945"/>
        <dbReference type="ChEBI" id="CHEBI:65315"/>
        <dbReference type="ChEBI" id="CHEBI:74443"/>
    </reaction>
</comment>
<evidence type="ECO:0000256" key="4">
    <source>
        <dbReference type="ARBA" id="ARBA00022630"/>
    </source>
</evidence>
<keyword evidence="3" id="KW-0820">tRNA-binding</keyword>
<keyword evidence="4 12" id="KW-0285">Flavoprotein</keyword>
<evidence type="ECO:0000256" key="1">
    <source>
        <dbReference type="ARBA" id="ARBA00001917"/>
    </source>
</evidence>
<feature type="active site" description="Proton donor" evidence="13">
    <location>
        <position position="106"/>
    </location>
</feature>
<evidence type="ECO:0000256" key="8">
    <source>
        <dbReference type="ARBA" id="ARBA00022884"/>
    </source>
</evidence>
<feature type="binding site" evidence="14">
    <location>
        <position position="145"/>
    </location>
    <ligand>
        <name>FMN</name>
        <dbReference type="ChEBI" id="CHEBI:58210"/>
    </ligand>
</feature>
<keyword evidence="17" id="KW-1185">Reference proteome</keyword>
<dbReference type="EC" id="1.3.1.-" evidence="12"/>
<keyword evidence="5 12" id="KW-0288">FMN</keyword>
<dbReference type="InterPro" id="IPR013785">
    <property type="entry name" value="Aldolase_TIM"/>
</dbReference>
<dbReference type="SUPFAM" id="SSF51395">
    <property type="entry name" value="FMN-linked oxidoreductases"/>
    <property type="match status" value="1"/>
</dbReference>
<evidence type="ECO:0000256" key="9">
    <source>
        <dbReference type="ARBA" id="ARBA00023002"/>
    </source>
</evidence>
<keyword evidence="9 12" id="KW-0560">Oxidoreductase</keyword>
<feature type="binding site" evidence="14">
    <location>
        <position position="175"/>
    </location>
    <ligand>
        <name>FMN</name>
        <dbReference type="ChEBI" id="CHEBI:58210"/>
    </ligand>
</feature>
<dbReference type="GO" id="GO:0017150">
    <property type="term" value="F:tRNA dihydrouridine synthase activity"/>
    <property type="evidence" value="ECO:0007669"/>
    <property type="project" value="InterPro"/>
</dbReference>
<evidence type="ECO:0000313" key="17">
    <source>
        <dbReference type="Proteomes" id="UP000199228"/>
    </source>
</evidence>
<evidence type="ECO:0000256" key="6">
    <source>
        <dbReference type="ARBA" id="ARBA00022694"/>
    </source>
</evidence>
<dbReference type="NCBIfam" id="TIGR00737">
    <property type="entry name" value="nifR3_yhdG"/>
    <property type="match status" value="1"/>
</dbReference>
<keyword evidence="14" id="KW-0547">Nucleotide-binding</keyword>
<dbReference type="PIRSF" id="PIRSF006621">
    <property type="entry name" value="Dus"/>
    <property type="match status" value="1"/>
</dbReference>
<dbReference type="Pfam" id="PF01207">
    <property type="entry name" value="Dus"/>
    <property type="match status" value="1"/>
</dbReference>
<dbReference type="InterPro" id="IPR035587">
    <property type="entry name" value="DUS-like_FMN-bd"/>
</dbReference>
<dbReference type="STRING" id="1732.SAMN02910417_00088"/>
<evidence type="ECO:0000256" key="12">
    <source>
        <dbReference type="PIRNR" id="PIRNR006621"/>
    </source>
</evidence>
<comment type="similarity">
    <text evidence="12">Belongs to the dus family.</text>
</comment>
<keyword evidence="7" id="KW-0521">NADP</keyword>
<feature type="binding site" evidence="14">
    <location>
        <begin position="230"/>
        <end position="231"/>
    </location>
    <ligand>
        <name>FMN</name>
        <dbReference type="ChEBI" id="CHEBI:58210"/>
    </ligand>
</feature>
<dbReference type="OrthoDB" id="9764501at2"/>
<accession>A0A1G6A0A8</accession>
<evidence type="ECO:0000256" key="3">
    <source>
        <dbReference type="ARBA" id="ARBA00022555"/>
    </source>
</evidence>
<gene>
    <name evidence="16" type="ORF">SAMN02910417_00088</name>
</gene>
<dbReference type="InterPro" id="IPR018517">
    <property type="entry name" value="tRNA_hU_synthase_CS"/>
</dbReference>
<dbReference type="InterPro" id="IPR024036">
    <property type="entry name" value="tRNA-dHydroUridine_Synthase_C"/>
</dbReference>
<dbReference type="GO" id="GO:0050660">
    <property type="term" value="F:flavin adenine dinucleotide binding"/>
    <property type="evidence" value="ECO:0007669"/>
    <property type="project" value="InterPro"/>
</dbReference>
<evidence type="ECO:0000256" key="13">
    <source>
        <dbReference type="PIRSR" id="PIRSR006621-1"/>
    </source>
</evidence>
<comment type="catalytic activity">
    <reaction evidence="10">
        <text>a 5,6-dihydrouridine in tRNA + NADP(+) = a uridine in tRNA + NADPH + H(+)</text>
        <dbReference type="Rhea" id="RHEA:23624"/>
        <dbReference type="Rhea" id="RHEA-COMP:13339"/>
        <dbReference type="Rhea" id="RHEA-COMP:13887"/>
        <dbReference type="ChEBI" id="CHEBI:15378"/>
        <dbReference type="ChEBI" id="CHEBI:57783"/>
        <dbReference type="ChEBI" id="CHEBI:58349"/>
        <dbReference type="ChEBI" id="CHEBI:65315"/>
        <dbReference type="ChEBI" id="CHEBI:74443"/>
    </reaction>
</comment>
<dbReference type="Proteomes" id="UP000199228">
    <property type="component" value="Unassembled WGS sequence"/>
</dbReference>
<dbReference type="CDD" id="cd02801">
    <property type="entry name" value="DUS_like_FMN"/>
    <property type="match status" value="1"/>
</dbReference>
<comment type="function">
    <text evidence="2 12">Catalyzes the synthesis of 5,6-dihydrouridine (D), a modified base found in the D-loop of most tRNAs, via the reduction of the C5-C6 double bond in target uridines.</text>
</comment>
<feature type="binding site" evidence="14">
    <location>
        <begin position="22"/>
        <end position="24"/>
    </location>
    <ligand>
        <name>FMN</name>
        <dbReference type="ChEBI" id="CHEBI:58210"/>
    </ligand>
</feature>
<evidence type="ECO:0000256" key="11">
    <source>
        <dbReference type="ARBA" id="ARBA00048802"/>
    </source>
</evidence>
<evidence type="ECO:0000256" key="2">
    <source>
        <dbReference type="ARBA" id="ARBA00002790"/>
    </source>
</evidence>
<dbReference type="GO" id="GO:0000049">
    <property type="term" value="F:tRNA binding"/>
    <property type="evidence" value="ECO:0007669"/>
    <property type="project" value="UniProtKB-KW"/>
</dbReference>